<feature type="compositionally biased region" description="Basic residues" evidence="1">
    <location>
        <begin position="64"/>
        <end position="79"/>
    </location>
</feature>
<feature type="compositionally biased region" description="Basic residues" evidence="1">
    <location>
        <begin position="91"/>
        <end position="103"/>
    </location>
</feature>
<accession>A0A165ATJ2</accession>
<reference evidence="2 3" key="1">
    <citation type="journal article" date="2016" name="Mol. Biol. Evol.">
        <title>Comparative Genomics of Early-Diverging Mushroom-Forming Fungi Provides Insights into the Origins of Lignocellulose Decay Capabilities.</title>
        <authorList>
            <person name="Nagy L.G."/>
            <person name="Riley R."/>
            <person name="Tritt A."/>
            <person name="Adam C."/>
            <person name="Daum C."/>
            <person name="Floudas D."/>
            <person name="Sun H."/>
            <person name="Yadav J.S."/>
            <person name="Pangilinan J."/>
            <person name="Larsson K.H."/>
            <person name="Matsuura K."/>
            <person name="Barry K."/>
            <person name="Labutti K."/>
            <person name="Kuo R."/>
            <person name="Ohm R.A."/>
            <person name="Bhattacharya S.S."/>
            <person name="Shirouzu T."/>
            <person name="Yoshinaga Y."/>
            <person name="Martin F.M."/>
            <person name="Grigoriev I.V."/>
            <person name="Hibbett D.S."/>
        </authorList>
    </citation>
    <scope>NUCLEOTIDE SEQUENCE [LARGE SCALE GENOMIC DNA]</scope>
    <source>
        <strain evidence="2 3">HHB12029</strain>
    </source>
</reference>
<dbReference type="Proteomes" id="UP000077266">
    <property type="component" value="Unassembled WGS sequence"/>
</dbReference>
<dbReference type="AlphaFoldDB" id="A0A165ATJ2"/>
<protein>
    <submittedName>
        <fullName evidence="2">Uncharacterized protein</fullName>
    </submittedName>
</protein>
<evidence type="ECO:0000313" key="2">
    <source>
        <dbReference type="EMBL" id="KZV79392.1"/>
    </source>
</evidence>
<gene>
    <name evidence="2" type="ORF">EXIGLDRAFT_846594</name>
</gene>
<name>A0A165ATJ2_EXIGL</name>
<sequence>MTSTLVDNSVSAQMLSAFHTATKATRELADHLGTTTNRFLTHLELLERRNRRRNKTFKEPKYPFKGKKVPKPPKAKKAPRMPPPADTNTKPKQHRKRRNKNKGVKIDKIPADGAPAATTAETDTVMPDATPPATPAQALVPFTGSQDSTAINFQYGDPAPQFVPGTLGINSGTMTPHPGLGHDNWHAMTNMHAMYGFGTAGDVTGDFDSVMTPGTAISMGMYGAGETIDPSDLLVTTDAQMGMEQIFDSVDTALAGDGVDGMIETFGTALAI</sequence>
<evidence type="ECO:0000256" key="1">
    <source>
        <dbReference type="SAM" id="MobiDB-lite"/>
    </source>
</evidence>
<keyword evidence="3" id="KW-1185">Reference proteome</keyword>
<dbReference type="InParanoid" id="A0A165ATJ2"/>
<proteinExistence type="predicted"/>
<organism evidence="2 3">
    <name type="scientific">Exidia glandulosa HHB12029</name>
    <dbReference type="NCBI Taxonomy" id="1314781"/>
    <lineage>
        <taxon>Eukaryota</taxon>
        <taxon>Fungi</taxon>
        <taxon>Dikarya</taxon>
        <taxon>Basidiomycota</taxon>
        <taxon>Agaricomycotina</taxon>
        <taxon>Agaricomycetes</taxon>
        <taxon>Auriculariales</taxon>
        <taxon>Exidiaceae</taxon>
        <taxon>Exidia</taxon>
    </lineage>
</organism>
<dbReference type="EMBL" id="KV426628">
    <property type="protein sequence ID" value="KZV79392.1"/>
    <property type="molecule type" value="Genomic_DNA"/>
</dbReference>
<feature type="region of interest" description="Disordered" evidence="1">
    <location>
        <begin position="45"/>
        <end position="115"/>
    </location>
</feature>
<evidence type="ECO:0000313" key="3">
    <source>
        <dbReference type="Proteomes" id="UP000077266"/>
    </source>
</evidence>